<dbReference type="GO" id="GO:0033314">
    <property type="term" value="P:mitotic DNA replication checkpoint signaling"/>
    <property type="evidence" value="ECO:0007669"/>
    <property type="project" value="TreeGrafter"/>
</dbReference>
<keyword evidence="4" id="KW-0067">ATP-binding</keyword>
<keyword evidence="9" id="KW-1185">Reference proteome</keyword>
<keyword evidence="3" id="KW-0227">DNA damage</keyword>
<dbReference type="OrthoDB" id="9996895at2759"/>
<sequence>MEFVDDAEAVFNGILVKDMTAIAEIGEDFTIMKVLPSGVYQYRFIVDGQWRYVPDLPWAHDDVGNADAVAAMCLRDELELRPKMSNVVEALLPLLDQNPPSPAPETCADVRRLSCCRADLSSYVTSEQRNASQIVKLASGLTDLISAADLMFGRCQSLISDFLEPPMVPCTEPDAFSWYDEQLEMTSTISQHGFCFYANESAARGSYDSECSSSKDVPGL</sequence>
<dbReference type="GO" id="GO:0005634">
    <property type="term" value="C:nucleus"/>
    <property type="evidence" value="ECO:0007669"/>
    <property type="project" value="UniProtKB-SubCell"/>
</dbReference>
<proteinExistence type="predicted"/>
<dbReference type="InterPro" id="IPR032640">
    <property type="entry name" value="AMPK1_CBM"/>
</dbReference>
<dbReference type="PANTHER" id="PTHR12172">
    <property type="entry name" value="CELL CYCLE CHECKPOINT PROTEIN RAD17"/>
    <property type="match status" value="1"/>
</dbReference>
<dbReference type="InterPro" id="IPR013783">
    <property type="entry name" value="Ig-like_fold"/>
</dbReference>
<dbReference type="InterPro" id="IPR014756">
    <property type="entry name" value="Ig_E-set"/>
</dbReference>
<dbReference type="GO" id="GO:0003689">
    <property type="term" value="F:DNA clamp loader activity"/>
    <property type="evidence" value="ECO:0007669"/>
    <property type="project" value="TreeGrafter"/>
</dbReference>
<dbReference type="GO" id="GO:0006281">
    <property type="term" value="P:DNA repair"/>
    <property type="evidence" value="ECO:0007669"/>
    <property type="project" value="InterPro"/>
</dbReference>
<evidence type="ECO:0000313" key="8">
    <source>
        <dbReference type="EMBL" id="KAF5191927.1"/>
    </source>
</evidence>
<evidence type="ECO:0000259" key="7">
    <source>
        <dbReference type="Pfam" id="PF16561"/>
    </source>
</evidence>
<dbReference type="Proteomes" id="UP000554482">
    <property type="component" value="Unassembled WGS sequence"/>
</dbReference>
<dbReference type="PANTHER" id="PTHR12172:SF1">
    <property type="entry name" value="P-LOOP CONTAINING NUCLEOSIDE TRIPHOSPHATE HYDROLASES SUPERFAMILY PROTEIN"/>
    <property type="match status" value="1"/>
</dbReference>
<organism evidence="8 9">
    <name type="scientific">Thalictrum thalictroides</name>
    <name type="common">Rue-anemone</name>
    <name type="synonym">Anemone thalictroides</name>
    <dbReference type="NCBI Taxonomy" id="46969"/>
    <lineage>
        <taxon>Eukaryota</taxon>
        <taxon>Viridiplantae</taxon>
        <taxon>Streptophyta</taxon>
        <taxon>Embryophyta</taxon>
        <taxon>Tracheophyta</taxon>
        <taxon>Spermatophyta</taxon>
        <taxon>Magnoliopsida</taxon>
        <taxon>Ranunculales</taxon>
        <taxon>Ranunculaceae</taxon>
        <taxon>Thalictroideae</taxon>
        <taxon>Thalictrum</taxon>
    </lineage>
</organism>
<keyword evidence="6" id="KW-0131">Cell cycle</keyword>
<keyword evidence="5" id="KW-0539">Nucleus</keyword>
<evidence type="ECO:0000256" key="5">
    <source>
        <dbReference type="ARBA" id="ARBA00023242"/>
    </source>
</evidence>
<dbReference type="GO" id="GO:0003682">
    <property type="term" value="F:chromatin binding"/>
    <property type="evidence" value="ECO:0007669"/>
    <property type="project" value="TreeGrafter"/>
</dbReference>
<comment type="caution">
    <text evidence="8">The sequence shown here is derived from an EMBL/GenBank/DDBJ whole genome shotgun (WGS) entry which is preliminary data.</text>
</comment>
<comment type="subcellular location">
    <subcellularLocation>
        <location evidence="1">Nucleus</location>
    </subcellularLocation>
</comment>
<evidence type="ECO:0000256" key="3">
    <source>
        <dbReference type="ARBA" id="ARBA00022763"/>
    </source>
</evidence>
<feature type="domain" description="AMP-activated protein kinase glycogen-binding" evidence="7">
    <location>
        <begin position="22"/>
        <end position="66"/>
    </location>
</feature>
<gene>
    <name evidence="8" type="ORF">FRX31_018486</name>
</gene>
<reference evidence="8 9" key="1">
    <citation type="submission" date="2020-06" db="EMBL/GenBank/DDBJ databases">
        <title>Transcriptomic and genomic resources for Thalictrum thalictroides and T. hernandezii: Facilitating candidate gene discovery in an emerging model plant lineage.</title>
        <authorList>
            <person name="Arias T."/>
            <person name="Riano-Pachon D.M."/>
            <person name="Di Stilio V.S."/>
        </authorList>
    </citation>
    <scope>NUCLEOTIDE SEQUENCE [LARGE SCALE GENOMIC DNA]</scope>
    <source>
        <strain evidence="9">cv. WT478/WT964</strain>
        <tissue evidence="8">Leaves</tissue>
    </source>
</reference>
<dbReference type="Gene3D" id="2.60.40.10">
    <property type="entry name" value="Immunoglobulins"/>
    <property type="match status" value="1"/>
</dbReference>
<keyword evidence="2" id="KW-0547">Nucleotide-binding</keyword>
<evidence type="ECO:0000256" key="6">
    <source>
        <dbReference type="ARBA" id="ARBA00023306"/>
    </source>
</evidence>
<dbReference type="EMBL" id="JABWDY010022153">
    <property type="protein sequence ID" value="KAF5191927.1"/>
    <property type="molecule type" value="Genomic_DNA"/>
</dbReference>
<dbReference type="CDD" id="cd02859">
    <property type="entry name" value="E_set_AMPKbeta_like_N"/>
    <property type="match status" value="1"/>
</dbReference>
<dbReference type="AlphaFoldDB" id="A0A7J6W4P4"/>
<dbReference type="GO" id="GO:0000077">
    <property type="term" value="P:DNA damage checkpoint signaling"/>
    <property type="evidence" value="ECO:0007669"/>
    <property type="project" value="TreeGrafter"/>
</dbReference>
<evidence type="ECO:0000256" key="1">
    <source>
        <dbReference type="ARBA" id="ARBA00004123"/>
    </source>
</evidence>
<evidence type="ECO:0000256" key="2">
    <source>
        <dbReference type="ARBA" id="ARBA00022741"/>
    </source>
</evidence>
<evidence type="ECO:0000256" key="4">
    <source>
        <dbReference type="ARBA" id="ARBA00022840"/>
    </source>
</evidence>
<evidence type="ECO:0000313" key="9">
    <source>
        <dbReference type="Proteomes" id="UP000554482"/>
    </source>
</evidence>
<protein>
    <submittedName>
        <fullName evidence="8">Snf1-related protein kinase regulatory subunit beta-2</fullName>
    </submittedName>
</protein>
<dbReference type="GO" id="GO:0005524">
    <property type="term" value="F:ATP binding"/>
    <property type="evidence" value="ECO:0007669"/>
    <property type="project" value="UniProtKB-KW"/>
</dbReference>
<dbReference type="GO" id="GO:0009507">
    <property type="term" value="C:chloroplast"/>
    <property type="evidence" value="ECO:0007669"/>
    <property type="project" value="UniProtKB-ARBA"/>
</dbReference>
<dbReference type="SUPFAM" id="SSF81296">
    <property type="entry name" value="E set domains"/>
    <property type="match status" value="1"/>
</dbReference>
<dbReference type="Pfam" id="PF16561">
    <property type="entry name" value="AMPK1_CBM"/>
    <property type="match status" value="1"/>
</dbReference>
<dbReference type="InterPro" id="IPR004582">
    <property type="entry name" value="Checkpoint_prot_Rad17_Rad24"/>
</dbReference>
<name>A0A7J6W4P4_THATH</name>
<accession>A0A7J6W4P4</accession>